<feature type="region of interest" description="Disordered" evidence="1">
    <location>
        <begin position="7"/>
        <end position="33"/>
    </location>
</feature>
<accession>A0A087FZ80</accession>
<sequence>MIKICKSLSPSFSSERTTSLDVNNETPPVNIDPISSTEVKASSSRFAPNCAFTLEQTGVNLEASTPVIGTSNRTKDESGERYPYEQIGLEQAGEMRGATPGISGFNVPSIPIRSRKSRRLSEVSNRSDAEVTADPSATVIIQDSEDNTEGISLPTPIAQSLGVTPPAPLLVKSDSLAIPPCSAVQTAVDVSQSPLPCAPSLTLLARSASELSSESSLLKRRCTDERAALVSVDVRTGAELLLAHTDVDAARKELDRHKSGADTLEISAVANRQSADDYAAQVEMLKEEQQKLEEDVKKRDAHLEAASAEMAKLRATQEKSRLTEDRLRKEQQKLEEDVKKRDAHLEAASAEMAKLRATLEKSHLTEDRLRKERDEARRRADEISNGSSSQSARHSSRLERRMVEDEYQLPPGLIENYMKEEKEYHAQVESSSVDSLGDDTLFPTPPPPPPAPPRDVASQVPEGISEHGSFLLSQDEQDGDQT</sequence>
<organism evidence="2 3">
    <name type="scientific">Arabis alpina</name>
    <name type="common">Alpine rock-cress</name>
    <dbReference type="NCBI Taxonomy" id="50452"/>
    <lineage>
        <taxon>Eukaryota</taxon>
        <taxon>Viridiplantae</taxon>
        <taxon>Streptophyta</taxon>
        <taxon>Embryophyta</taxon>
        <taxon>Tracheophyta</taxon>
        <taxon>Spermatophyta</taxon>
        <taxon>Magnoliopsida</taxon>
        <taxon>eudicotyledons</taxon>
        <taxon>Gunneridae</taxon>
        <taxon>Pentapetalae</taxon>
        <taxon>rosids</taxon>
        <taxon>malvids</taxon>
        <taxon>Brassicales</taxon>
        <taxon>Brassicaceae</taxon>
        <taxon>Arabideae</taxon>
        <taxon>Arabis</taxon>
    </lineage>
</organism>
<feature type="compositionally biased region" description="Basic and acidic residues" evidence="1">
    <location>
        <begin position="357"/>
        <end position="382"/>
    </location>
</feature>
<evidence type="ECO:0000313" key="2">
    <source>
        <dbReference type="EMBL" id="KFK22932.1"/>
    </source>
</evidence>
<name>A0A087FZ80_ARAAL</name>
<keyword evidence="3" id="KW-1185">Reference proteome</keyword>
<feature type="compositionally biased region" description="Pro residues" evidence="1">
    <location>
        <begin position="443"/>
        <end position="453"/>
    </location>
</feature>
<dbReference type="AlphaFoldDB" id="A0A087FZ80"/>
<gene>
    <name evidence="2" type="ORF">AALP_AAs51418U000300</name>
</gene>
<feature type="region of interest" description="Disordered" evidence="1">
    <location>
        <begin position="357"/>
        <end position="482"/>
    </location>
</feature>
<reference evidence="3" key="1">
    <citation type="journal article" date="2015" name="Nat. Plants">
        <title>Genome expansion of Arabis alpina linked with retrotransposition and reduced symmetric DNA methylation.</title>
        <authorList>
            <person name="Willing E.M."/>
            <person name="Rawat V."/>
            <person name="Mandakova T."/>
            <person name="Maumus F."/>
            <person name="James G.V."/>
            <person name="Nordstroem K.J."/>
            <person name="Becker C."/>
            <person name="Warthmann N."/>
            <person name="Chica C."/>
            <person name="Szarzynska B."/>
            <person name="Zytnicki M."/>
            <person name="Albani M.C."/>
            <person name="Kiefer C."/>
            <person name="Bergonzi S."/>
            <person name="Castaings L."/>
            <person name="Mateos J.L."/>
            <person name="Berns M.C."/>
            <person name="Bujdoso N."/>
            <person name="Piofczyk T."/>
            <person name="de Lorenzo L."/>
            <person name="Barrero-Sicilia C."/>
            <person name="Mateos I."/>
            <person name="Piednoel M."/>
            <person name="Hagmann J."/>
            <person name="Chen-Min-Tao R."/>
            <person name="Iglesias-Fernandez R."/>
            <person name="Schuster S.C."/>
            <person name="Alonso-Blanco C."/>
            <person name="Roudier F."/>
            <person name="Carbonero P."/>
            <person name="Paz-Ares J."/>
            <person name="Davis S.J."/>
            <person name="Pecinka A."/>
            <person name="Quesneville H."/>
            <person name="Colot V."/>
            <person name="Lysak M.A."/>
            <person name="Weigel D."/>
            <person name="Coupland G."/>
            <person name="Schneeberger K."/>
        </authorList>
    </citation>
    <scope>NUCLEOTIDE SEQUENCE [LARGE SCALE GENOMIC DNA]</scope>
    <source>
        <strain evidence="3">cv. Pajares</strain>
    </source>
</reference>
<feature type="compositionally biased region" description="Basic and acidic residues" evidence="1">
    <location>
        <begin position="417"/>
        <end position="426"/>
    </location>
</feature>
<dbReference type="Gramene" id="KFK22932">
    <property type="protein sequence ID" value="KFK22932"/>
    <property type="gene ID" value="AALP_AAs51418U000300"/>
</dbReference>
<feature type="compositionally biased region" description="Polar residues" evidence="1">
    <location>
        <begin position="8"/>
        <end position="33"/>
    </location>
</feature>
<dbReference type="EMBL" id="KL984047">
    <property type="protein sequence ID" value="KFK22932.1"/>
    <property type="molecule type" value="Genomic_DNA"/>
</dbReference>
<protein>
    <submittedName>
        <fullName evidence="2">Uncharacterized protein</fullName>
    </submittedName>
</protein>
<dbReference type="Proteomes" id="UP000029120">
    <property type="component" value="Unassembled WGS sequence"/>
</dbReference>
<proteinExistence type="predicted"/>
<feature type="region of interest" description="Disordered" evidence="1">
    <location>
        <begin position="311"/>
        <end position="341"/>
    </location>
</feature>
<evidence type="ECO:0000256" key="1">
    <source>
        <dbReference type="SAM" id="MobiDB-lite"/>
    </source>
</evidence>
<evidence type="ECO:0000313" key="3">
    <source>
        <dbReference type="Proteomes" id="UP000029120"/>
    </source>
</evidence>
<feature type="compositionally biased region" description="Low complexity" evidence="1">
    <location>
        <begin position="384"/>
        <end position="393"/>
    </location>
</feature>